<evidence type="ECO:0000313" key="9">
    <source>
        <dbReference type="EMBL" id="OYV03225.1"/>
    </source>
</evidence>
<feature type="binding site" evidence="8">
    <location>
        <position position="321"/>
    </location>
    <ligand>
        <name>Zn(2+)</name>
        <dbReference type="ChEBI" id="CHEBI:29105"/>
        <label>2</label>
    </ligand>
</feature>
<dbReference type="Proteomes" id="UP000216312">
    <property type="component" value="Unassembled WGS sequence"/>
</dbReference>
<keyword evidence="2" id="KW-0031">Aminopeptidase</keyword>
<dbReference type="Pfam" id="PF05343">
    <property type="entry name" value="Peptidase_M42"/>
    <property type="match status" value="1"/>
</dbReference>
<keyword evidence="5 9" id="KW-0378">Hydrolase</keyword>
<evidence type="ECO:0000256" key="4">
    <source>
        <dbReference type="ARBA" id="ARBA00022723"/>
    </source>
</evidence>
<comment type="caution">
    <text evidence="9">The sequence shown here is derived from an EMBL/GenBank/DDBJ whole genome shotgun (WGS) entry which is preliminary data.</text>
</comment>
<evidence type="ECO:0000313" key="10">
    <source>
        <dbReference type="Proteomes" id="UP000216312"/>
    </source>
</evidence>
<reference evidence="10" key="1">
    <citation type="submission" date="2017-07" db="EMBL/GenBank/DDBJ databases">
        <title>Novel pathways for hydrocarbon cycling and metabolic interdependencies in hydrothermal sediment communities.</title>
        <authorList>
            <person name="Dombrowski N."/>
            <person name="Seitz K."/>
            <person name="Teske A."/>
            <person name="Baker B."/>
        </authorList>
    </citation>
    <scope>NUCLEOTIDE SEQUENCE [LARGE SCALE GENOMIC DNA]</scope>
</reference>
<dbReference type="GO" id="GO:0046872">
    <property type="term" value="F:metal ion binding"/>
    <property type="evidence" value="ECO:0007669"/>
    <property type="project" value="UniProtKB-UniRule"/>
</dbReference>
<evidence type="ECO:0000256" key="3">
    <source>
        <dbReference type="ARBA" id="ARBA00022670"/>
    </source>
</evidence>
<dbReference type="InterPro" id="IPR051464">
    <property type="entry name" value="Peptidase_M42_aminopept"/>
</dbReference>
<sequence length="355" mass="39152">MDKASYEFLKHLIGVPSPSGYEEEASRLWREWVGKFVDKVYSDVHGNSFGVLKPDLGYRVMLAGHIDEIGYMINYIDDNGFLYFRPIGGFDRHIVPGHRVWIRTRKGKLLGVIGKKPTHLLEKEEREKVLKFENMWIDIGAKDKKEAESLVRVGDIAVPAYGLEELNDKIMVARGFDDRIGAFVVAETLRLLANQKANLKVAVYGVATVQEEIGLRGARTSAYGVNPNVGIAIDVGFASDTPDVDKKVTGEVKLGGGPMISRGANINPKVFDMLVTTAEENNIPYQLVGAPRGTGTDANVIQLTRAGVATGLISIPNRYMHTPVELIHKDDVDNAALLLAKFILKLDESTDFTIT</sequence>
<feature type="binding site" evidence="8">
    <location>
        <position position="177"/>
    </location>
    <ligand>
        <name>Zn(2+)</name>
        <dbReference type="ChEBI" id="CHEBI:29105"/>
        <label>1</label>
    </ligand>
</feature>
<evidence type="ECO:0000256" key="1">
    <source>
        <dbReference type="ARBA" id="ARBA00006272"/>
    </source>
</evidence>
<dbReference type="GO" id="GO:0006508">
    <property type="term" value="P:proteolysis"/>
    <property type="evidence" value="ECO:0007669"/>
    <property type="project" value="UniProtKB-KW"/>
</dbReference>
<dbReference type="CDD" id="cd05656">
    <property type="entry name" value="M42_Frv"/>
    <property type="match status" value="1"/>
</dbReference>
<dbReference type="Gene3D" id="2.40.30.40">
    <property type="entry name" value="Peptidase M42, domain 2"/>
    <property type="match status" value="1"/>
</dbReference>
<protein>
    <submittedName>
        <fullName evidence="9">Hydrolase</fullName>
    </submittedName>
</protein>
<keyword evidence="3" id="KW-0645">Protease</keyword>
<feature type="binding site" evidence="8">
    <location>
        <position position="234"/>
    </location>
    <ligand>
        <name>Zn(2+)</name>
        <dbReference type="ChEBI" id="CHEBI:29105"/>
        <label>1</label>
    </ligand>
</feature>
<proteinExistence type="inferred from homology"/>
<comment type="similarity">
    <text evidence="1 6">Belongs to the peptidase M42 family.</text>
</comment>
<comment type="cofactor">
    <cofactor evidence="8">
        <name>a divalent metal cation</name>
        <dbReference type="ChEBI" id="CHEBI:60240"/>
    </cofactor>
    <text evidence="8">Binds 2 divalent metal cations per subunit.</text>
</comment>
<dbReference type="SUPFAM" id="SSF101821">
    <property type="entry name" value="Aminopeptidase/glucanase lid domain"/>
    <property type="match status" value="1"/>
</dbReference>
<feature type="binding site" evidence="8">
    <location>
        <position position="212"/>
    </location>
    <ligand>
        <name>Zn(2+)</name>
        <dbReference type="ChEBI" id="CHEBI:29105"/>
        <label>2</label>
    </ligand>
</feature>
<accession>A0A257LU78</accession>
<name>A0A257LU78_UNCW3</name>
<dbReference type="EMBL" id="NMUJ01000015">
    <property type="protein sequence ID" value="OYV03225.1"/>
    <property type="molecule type" value="Genomic_DNA"/>
</dbReference>
<dbReference type="InterPro" id="IPR008007">
    <property type="entry name" value="Peptidase_M42"/>
</dbReference>
<feature type="active site" description="Proton acceptor" evidence="7">
    <location>
        <position position="211"/>
    </location>
</feature>
<dbReference type="InterPro" id="IPR023367">
    <property type="entry name" value="Peptidase_M42_dom2"/>
</dbReference>
<evidence type="ECO:0000256" key="5">
    <source>
        <dbReference type="ARBA" id="ARBA00022801"/>
    </source>
</evidence>
<dbReference type="PANTHER" id="PTHR32481:SF20">
    <property type="entry name" value="AMINOPEPTIDASE YSDC"/>
    <property type="match status" value="1"/>
</dbReference>
<evidence type="ECO:0000256" key="7">
    <source>
        <dbReference type="PIRSR" id="PIRSR001123-1"/>
    </source>
</evidence>
<evidence type="ECO:0000256" key="6">
    <source>
        <dbReference type="PIRNR" id="PIRNR001123"/>
    </source>
</evidence>
<gene>
    <name evidence="9" type="ORF">CGW93_01930</name>
</gene>
<organism evidence="9 10">
    <name type="scientific">candidate division WOR-3 bacterium 4484_18</name>
    <dbReference type="NCBI Taxonomy" id="2020626"/>
    <lineage>
        <taxon>Bacteria</taxon>
        <taxon>Bacteria division WOR-3</taxon>
    </lineage>
</organism>
<dbReference type="Gene3D" id="3.40.630.10">
    <property type="entry name" value="Zn peptidases"/>
    <property type="match status" value="1"/>
</dbReference>
<dbReference type="SUPFAM" id="SSF53187">
    <property type="entry name" value="Zn-dependent exopeptidases"/>
    <property type="match status" value="1"/>
</dbReference>
<keyword evidence="4 8" id="KW-0479">Metal-binding</keyword>
<feature type="binding site" evidence="8">
    <location>
        <position position="177"/>
    </location>
    <ligand>
        <name>Zn(2+)</name>
        <dbReference type="ChEBI" id="CHEBI:29105"/>
        <label>2</label>
    </ligand>
</feature>
<dbReference type="GO" id="GO:0004177">
    <property type="term" value="F:aminopeptidase activity"/>
    <property type="evidence" value="ECO:0007669"/>
    <property type="project" value="UniProtKB-UniRule"/>
</dbReference>
<evidence type="ECO:0000256" key="2">
    <source>
        <dbReference type="ARBA" id="ARBA00022438"/>
    </source>
</evidence>
<dbReference type="PIRSF" id="PIRSF001123">
    <property type="entry name" value="PepA_GA"/>
    <property type="match status" value="1"/>
</dbReference>
<dbReference type="AlphaFoldDB" id="A0A257LU78"/>
<feature type="binding site" evidence="8">
    <location>
        <position position="65"/>
    </location>
    <ligand>
        <name>Zn(2+)</name>
        <dbReference type="ChEBI" id="CHEBI:29105"/>
        <label>1</label>
    </ligand>
</feature>
<evidence type="ECO:0000256" key="8">
    <source>
        <dbReference type="PIRSR" id="PIRSR001123-2"/>
    </source>
</evidence>
<dbReference type="PANTHER" id="PTHR32481">
    <property type="entry name" value="AMINOPEPTIDASE"/>
    <property type="match status" value="1"/>
</dbReference>